<dbReference type="Proteomes" id="UP001159363">
    <property type="component" value="Chromosome 5"/>
</dbReference>
<name>A0ABQ9HA72_9NEOP</name>
<evidence type="ECO:0000313" key="2">
    <source>
        <dbReference type="EMBL" id="KAJ8881180.1"/>
    </source>
</evidence>
<gene>
    <name evidence="2" type="ORF">PR048_017653</name>
</gene>
<reference evidence="2 3" key="1">
    <citation type="submission" date="2023-02" db="EMBL/GenBank/DDBJ databases">
        <title>LHISI_Scaffold_Assembly.</title>
        <authorList>
            <person name="Stuart O.P."/>
            <person name="Cleave R."/>
            <person name="Magrath M.J.L."/>
            <person name="Mikheyev A.S."/>
        </authorList>
    </citation>
    <scope>NUCLEOTIDE SEQUENCE [LARGE SCALE GENOMIC DNA]</scope>
    <source>
        <strain evidence="2">Daus_M_001</strain>
        <tissue evidence="2">Leg muscle</tissue>
    </source>
</reference>
<feature type="region of interest" description="Disordered" evidence="1">
    <location>
        <begin position="1"/>
        <end position="32"/>
    </location>
</feature>
<accession>A0ABQ9HA72</accession>
<feature type="compositionally biased region" description="Basic residues" evidence="1">
    <location>
        <begin position="20"/>
        <end position="32"/>
    </location>
</feature>
<keyword evidence="3" id="KW-1185">Reference proteome</keyword>
<organism evidence="2 3">
    <name type="scientific">Dryococelus australis</name>
    <dbReference type="NCBI Taxonomy" id="614101"/>
    <lineage>
        <taxon>Eukaryota</taxon>
        <taxon>Metazoa</taxon>
        <taxon>Ecdysozoa</taxon>
        <taxon>Arthropoda</taxon>
        <taxon>Hexapoda</taxon>
        <taxon>Insecta</taxon>
        <taxon>Pterygota</taxon>
        <taxon>Neoptera</taxon>
        <taxon>Polyneoptera</taxon>
        <taxon>Phasmatodea</taxon>
        <taxon>Verophasmatodea</taxon>
        <taxon>Anareolatae</taxon>
        <taxon>Phasmatidae</taxon>
        <taxon>Eurycanthinae</taxon>
        <taxon>Dryococelus</taxon>
    </lineage>
</organism>
<dbReference type="EMBL" id="JARBHB010000006">
    <property type="protein sequence ID" value="KAJ8881180.1"/>
    <property type="molecule type" value="Genomic_DNA"/>
</dbReference>
<evidence type="ECO:0000313" key="3">
    <source>
        <dbReference type="Proteomes" id="UP001159363"/>
    </source>
</evidence>
<proteinExistence type="predicted"/>
<evidence type="ECO:0000256" key="1">
    <source>
        <dbReference type="SAM" id="MobiDB-lite"/>
    </source>
</evidence>
<sequence length="222" mass="23717">MKPGDYEAGPECMSGGNGRSPRKPADHRHRPARFPREEIREWPRRKMSRGGVVVRLLASHRGEPGLIPGGVAPGFSHVGIVSDDAAGRRVFSGIFRLPRSCIPVPLHIHLALTTSALKTSIGLSSRVVKPCVADLICTVQRYDGNTARLARRSDEALGVRVSVARIASSLFDLGRGVPTASASGGHRKFTLRTALRPTGLSTVRPRSAITRSGYCAEGGGPD</sequence>
<comment type="caution">
    <text evidence="2">The sequence shown here is derived from an EMBL/GenBank/DDBJ whole genome shotgun (WGS) entry which is preliminary data.</text>
</comment>
<protein>
    <submittedName>
        <fullName evidence="2">Uncharacterized protein</fullName>
    </submittedName>
</protein>